<evidence type="ECO:0008006" key="3">
    <source>
        <dbReference type="Google" id="ProtNLM"/>
    </source>
</evidence>
<name>A0A1I7I6Q1_9BACT</name>
<dbReference type="RefSeq" id="WP_068837632.1">
    <property type="nucleotide sequence ID" value="NZ_CP014766.1"/>
</dbReference>
<evidence type="ECO:0000313" key="2">
    <source>
        <dbReference type="Proteomes" id="UP000182491"/>
    </source>
</evidence>
<evidence type="ECO:0000313" key="1">
    <source>
        <dbReference type="EMBL" id="SFU68629.1"/>
    </source>
</evidence>
<organism evidence="1 2">
    <name type="scientific">Pontibacter akesuensis</name>
    <dbReference type="NCBI Taxonomy" id="388950"/>
    <lineage>
        <taxon>Bacteria</taxon>
        <taxon>Pseudomonadati</taxon>
        <taxon>Bacteroidota</taxon>
        <taxon>Cytophagia</taxon>
        <taxon>Cytophagales</taxon>
        <taxon>Hymenobacteraceae</taxon>
        <taxon>Pontibacter</taxon>
    </lineage>
</organism>
<accession>A0A1I7I6Q1</accession>
<keyword evidence="2" id="KW-1185">Reference proteome</keyword>
<reference evidence="2" key="1">
    <citation type="submission" date="2016-10" db="EMBL/GenBank/DDBJ databases">
        <authorList>
            <person name="Varghese N."/>
        </authorList>
    </citation>
    <scope>NUCLEOTIDE SEQUENCE [LARGE SCALE GENOMIC DNA]</scope>
    <source>
        <strain evidence="2">DSM 18820</strain>
    </source>
</reference>
<sequence>MRYFFLALISLFCLSCMDESTKPKFDRELLTNGTWSCYGIRKGHLVGHQPNDPAANERALMDSVTYQFTFNTDFTYTGRRWMVLGSDRAVLSYWYYSGGWEATQDMAVLKLYGSLQNRNNLQFEFEIVSLSATELVVRYINKPADELDTLYFKREKK</sequence>
<protein>
    <recommendedName>
        <fullName evidence="3">Lipocalin-like domain-containing protein</fullName>
    </recommendedName>
</protein>
<dbReference type="Proteomes" id="UP000182491">
    <property type="component" value="Unassembled WGS sequence"/>
</dbReference>
<dbReference type="EMBL" id="FPCA01000002">
    <property type="protein sequence ID" value="SFU68629.1"/>
    <property type="molecule type" value="Genomic_DNA"/>
</dbReference>
<proteinExistence type="predicted"/>
<gene>
    <name evidence="1" type="ORF">SAMN04487941_1963</name>
</gene>
<dbReference type="AlphaFoldDB" id="A0A1I7I6Q1"/>